<dbReference type="PANTHER" id="PTHR24421:SF56">
    <property type="entry name" value="OXYGEN SENSOR HISTIDINE KINASE RESPONSE REGULATOR DOST"/>
    <property type="match status" value="1"/>
</dbReference>
<dbReference type="InterPro" id="IPR011712">
    <property type="entry name" value="Sig_transdc_His_kin_sub3_dim/P"/>
</dbReference>
<feature type="domain" description="Histidine kinase/HSP90-like ATPase" evidence="5">
    <location>
        <begin position="483"/>
        <end position="572"/>
    </location>
</feature>
<dbReference type="Proteomes" id="UP001244563">
    <property type="component" value="Unassembled WGS sequence"/>
</dbReference>
<comment type="caution">
    <text evidence="6">The sequence shown here is derived from an EMBL/GenBank/DDBJ whole genome shotgun (WGS) entry which is preliminary data.</text>
</comment>
<evidence type="ECO:0000256" key="2">
    <source>
        <dbReference type="ARBA" id="ARBA00022777"/>
    </source>
</evidence>
<gene>
    <name evidence="6" type="ORF">J2T10_003740</name>
</gene>
<dbReference type="SMART" id="SM00387">
    <property type="entry name" value="HATPase_c"/>
    <property type="match status" value="1"/>
</dbReference>
<name>A0ABT9TUJ4_PAENI</name>
<accession>A0ABT9TUJ4</accession>
<dbReference type="Gene3D" id="1.20.5.1930">
    <property type="match status" value="1"/>
</dbReference>
<evidence type="ECO:0000256" key="1">
    <source>
        <dbReference type="ARBA" id="ARBA00022679"/>
    </source>
</evidence>
<dbReference type="InterPro" id="IPR003018">
    <property type="entry name" value="GAF"/>
</dbReference>
<protein>
    <submittedName>
        <fullName evidence="6">Signal transduction histidine kinase</fullName>
    </submittedName>
</protein>
<dbReference type="SMART" id="SM00065">
    <property type="entry name" value="GAF"/>
    <property type="match status" value="2"/>
</dbReference>
<evidence type="ECO:0000259" key="5">
    <source>
        <dbReference type="SMART" id="SM00387"/>
    </source>
</evidence>
<dbReference type="PANTHER" id="PTHR24421">
    <property type="entry name" value="NITRATE/NITRITE SENSOR PROTEIN NARX-RELATED"/>
    <property type="match status" value="1"/>
</dbReference>
<feature type="domain" description="GAF" evidence="4">
    <location>
        <begin position="55"/>
        <end position="202"/>
    </location>
</feature>
<evidence type="ECO:0000313" key="6">
    <source>
        <dbReference type="EMBL" id="MDQ0104067.1"/>
    </source>
</evidence>
<dbReference type="GO" id="GO:0016301">
    <property type="term" value="F:kinase activity"/>
    <property type="evidence" value="ECO:0007669"/>
    <property type="project" value="UniProtKB-KW"/>
</dbReference>
<organism evidence="6 7">
    <name type="scientific">Paenarthrobacter nicotinovorans</name>
    <name type="common">Arthrobacter nicotinovorans</name>
    <dbReference type="NCBI Taxonomy" id="29320"/>
    <lineage>
        <taxon>Bacteria</taxon>
        <taxon>Bacillati</taxon>
        <taxon>Actinomycetota</taxon>
        <taxon>Actinomycetes</taxon>
        <taxon>Micrococcales</taxon>
        <taxon>Micrococcaceae</taxon>
        <taxon>Paenarthrobacter</taxon>
    </lineage>
</organism>
<dbReference type="Pfam" id="PF07730">
    <property type="entry name" value="HisKA_3"/>
    <property type="match status" value="1"/>
</dbReference>
<dbReference type="InterPro" id="IPR050482">
    <property type="entry name" value="Sensor_HK_TwoCompSys"/>
</dbReference>
<keyword evidence="1" id="KW-0808">Transferase</keyword>
<keyword evidence="2 6" id="KW-0418">Kinase</keyword>
<proteinExistence type="predicted"/>
<dbReference type="Gene3D" id="3.30.450.40">
    <property type="match status" value="2"/>
</dbReference>
<dbReference type="InterPro" id="IPR029016">
    <property type="entry name" value="GAF-like_dom_sf"/>
</dbReference>
<dbReference type="EMBL" id="JAUSSW010000013">
    <property type="protein sequence ID" value="MDQ0104067.1"/>
    <property type="molecule type" value="Genomic_DNA"/>
</dbReference>
<dbReference type="SUPFAM" id="SSF55874">
    <property type="entry name" value="ATPase domain of HSP90 chaperone/DNA topoisomerase II/histidine kinase"/>
    <property type="match status" value="1"/>
</dbReference>
<feature type="domain" description="GAF" evidence="4">
    <location>
        <begin position="224"/>
        <end position="372"/>
    </location>
</feature>
<dbReference type="CDD" id="cd16917">
    <property type="entry name" value="HATPase_UhpB-NarQ-NarX-like"/>
    <property type="match status" value="1"/>
</dbReference>
<evidence type="ECO:0000256" key="3">
    <source>
        <dbReference type="ARBA" id="ARBA00023012"/>
    </source>
</evidence>
<dbReference type="Pfam" id="PF13185">
    <property type="entry name" value="GAF_2"/>
    <property type="match status" value="1"/>
</dbReference>
<sequence length="572" mass="60998">MNDTPDPHGTPPGVPGVPLEELLKDFVARAGELLQAQERTRGLLEAVVAVAEDLGLESVLERVVASACDLLRARYGALGVIGEDGGLSHFITVGIDEDLASRIGPLPTGHGVLGLLITDPLPLRLHDLSRHPNAYGFPKHHPPMKSFLGVPVRVRDKVFGNLYLTEKDGGEDFTPEDEDLAVALAAAAGVAIENARLYEDARRRTSWLEACMDITGRMLDDGQPEGASLDLIAERAMRESGAELALVLLPSAEQAGEYTVEGHAGRDDGMADAAPVKGRVLSVASTGIQGRNDGSSSTVQDPWRLFPVDRAGQPGTLLAMDLSAQGDHQGILVLGRSSGKGAFSTTDVEMASVYGSHIALALALDRIHRLREQQVVFSDRDRIARDLHDLVIQRLFAAGLSIQSLRRFGAAPSVEGRINAITDELDTSIRDLRNTIYSLRATGDDRELLSTRIMQTIQTGAKALTHAPHLTLTGAIDSLEDDVLVEHLLAVLTESLSNAVRHSGAETITISVAVEDDALTMELADDGCGFSETGSGNGLDNMVRRAAELNGSCIITSTPGKGTSLTWTVPLR</sequence>
<keyword evidence="3" id="KW-0902">Two-component regulatory system</keyword>
<evidence type="ECO:0000313" key="7">
    <source>
        <dbReference type="Proteomes" id="UP001244563"/>
    </source>
</evidence>
<evidence type="ECO:0000259" key="4">
    <source>
        <dbReference type="SMART" id="SM00065"/>
    </source>
</evidence>
<dbReference type="InterPro" id="IPR003594">
    <property type="entry name" value="HATPase_dom"/>
</dbReference>
<dbReference type="SUPFAM" id="SSF55781">
    <property type="entry name" value="GAF domain-like"/>
    <property type="match status" value="2"/>
</dbReference>
<dbReference type="Pfam" id="PF02518">
    <property type="entry name" value="HATPase_c"/>
    <property type="match status" value="1"/>
</dbReference>
<reference evidence="6 7" key="1">
    <citation type="submission" date="2023-07" db="EMBL/GenBank/DDBJ databases">
        <title>Sorghum-associated microbial communities from plants grown in Nebraska, USA.</title>
        <authorList>
            <person name="Schachtman D."/>
        </authorList>
    </citation>
    <scope>NUCLEOTIDE SEQUENCE [LARGE SCALE GENOMIC DNA]</scope>
    <source>
        <strain evidence="6 7">CC523</strain>
    </source>
</reference>
<dbReference type="InterPro" id="IPR036890">
    <property type="entry name" value="HATPase_C_sf"/>
</dbReference>
<dbReference type="RefSeq" id="WP_306879287.1">
    <property type="nucleotide sequence ID" value="NZ_JAUSSW010000013.1"/>
</dbReference>
<dbReference type="Gene3D" id="3.30.565.10">
    <property type="entry name" value="Histidine kinase-like ATPase, C-terminal domain"/>
    <property type="match status" value="1"/>
</dbReference>
<keyword evidence="7" id="KW-1185">Reference proteome</keyword>